<comment type="similarity">
    <text evidence="1">Belongs to the TTC36 family.</text>
</comment>
<dbReference type="InterPro" id="IPR011990">
    <property type="entry name" value="TPR-like_helical_dom_sf"/>
</dbReference>
<dbReference type="Proteomes" id="UP000183832">
    <property type="component" value="Unassembled WGS sequence"/>
</dbReference>
<dbReference type="OrthoDB" id="539634at2759"/>
<dbReference type="PANTHER" id="PTHR21405">
    <property type="entry name" value="CDNA SEQUENCE BC021608"/>
    <property type="match status" value="1"/>
</dbReference>
<accession>A0A1J1II72</accession>
<gene>
    <name evidence="2" type="ORF">CLUMA_CG012699</name>
</gene>
<keyword evidence="3" id="KW-1185">Reference proteome</keyword>
<reference evidence="2 3" key="1">
    <citation type="submission" date="2015-04" db="EMBL/GenBank/DDBJ databases">
        <authorList>
            <person name="Syromyatnikov M.Y."/>
            <person name="Popov V.N."/>
        </authorList>
    </citation>
    <scope>NUCLEOTIDE SEQUENCE [LARGE SCALE GENOMIC DNA]</scope>
</reference>
<organism evidence="2 3">
    <name type="scientific">Clunio marinus</name>
    <dbReference type="NCBI Taxonomy" id="568069"/>
    <lineage>
        <taxon>Eukaryota</taxon>
        <taxon>Metazoa</taxon>
        <taxon>Ecdysozoa</taxon>
        <taxon>Arthropoda</taxon>
        <taxon>Hexapoda</taxon>
        <taxon>Insecta</taxon>
        <taxon>Pterygota</taxon>
        <taxon>Neoptera</taxon>
        <taxon>Endopterygota</taxon>
        <taxon>Diptera</taxon>
        <taxon>Nematocera</taxon>
        <taxon>Chironomoidea</taxon>
        <taxon>Chironomidae</taxon>
        <taxon>Clunio</taxon>
    </lineage>
</organism>
<dbReference type="InterPro" id="IPR038906">
    <property type="entry name" value="TTC36"/>
</dbReference>
<name>A0A1J1II72_9DIPT</name>
<evidence type="ECO:0000313" key="3">
    <source>
        <dbReference type="Proteomes" id="UP000183832"/>
    </source>
</evidence>
<dbReference type="SMART" id="SM00028">
    <property type="entry name" value="TPR"/>
    <property type="match status" value="3"/>
</dbReference>
<sequence>MSEKELCTRDLTILELLFDKNHSEGGLEDFVQPVKDKINVKDNEEEGTENIKKSKRLEVQGIELTEKGKLADALMKFNAAIEMAPNRPSPYNNRAQLHRFMKRDNLAFCDLNKAIELSSECFPLTKSNALCQRGILRRKLGDDDAARNDFNESAQLGSTFARQQLIVLNPYAQLCNQMVTKLMTE</sequence>
<dbReference type="PANTHER" id="PTHR21405:SF0">
    <property type="entry name" value="TETRATRICOPEPTIDE REPEAT PROTEIN 36"/>
    <property type="match status" value="1"/>
</dbReference>
<protein>
    <submittedName>
        <fullName evidence="2">CLUMA_CG012699, isoform A</fullName>
    </submittedName>
</protein>
<dbReference type="InterPro" id="IPR019734">
    <property type="entry name" value="TPR_rpt"/>
</dbReference>
<proteinExistence type="inferred from homology"/>
<evidence type="ECO:0000313" key="2">
    <source>
        <dbReference type="EMBL" id="CRK99466.1"/>
    </source>
</evidence>
<dbReference type="STRING" id="568069.A0A1J1II72"/>
<evidence type="ECO:0000256" key="1">
    <source>
        <dbReference type="ARBA" id="ARBA00006995"/>
    </source>
</evidence>
<dbReference type="SUPFAM" id="SSF48452">
    <property type="entry name" value="TPR-like"/>
    <property type="match status" value="1"/>
</dbReference>
<dbReference type="GO" id="GO:0006570">
    <property type="term" value="P:tyrosine metabolic process"/>
    <property type="evidence" value="ECO:0007669"/>
    <property type="project" value="TreeGrafter"/>
</dbReference>
<dbReference type="AlphaFoldDB" id="A0A1J1II72"/>
<dbReference type="Gene3D" id="1.25.40.10">
    <property type="entry name" value="Tetratricopeptide repeat domain"/>
    <property type="match status" value="1"/>
</dbReference>
<dbReference type="EMBL" id="CVRI01000050">
    <property type="protein sequence ID" value="CRK99466.1"/>
    <property type="molecule type" value="Genomic_DNA"/>
</dbReference>